<sequence>MNQRDDINTWAIYRAQEILGREGMDLAKSARSFDHKAIRENGMLLARAIAASLIEASATMPK</sequence>
<dbReference type="Proteomes" id="UP000182661">
    <property type="component" value="Unassembled WGS sequence"/>
</dbReference>
<evidence type="ECO:0000313" key="2">
    <source>
        <dbReference type="EMBL" id="OJF98875.1"/>
    </source>
</evidence>
<reference evidence="1 3" key="1">
    <citation type="submission" date="2016-02" db="EMBL/GenBank/DDBJ databases">
        <title>Genome sequencing of a beta-galactosidase producing bacteria Rhizobium sp. 59.</title>
        <authorList>
            <person name="Wang D."/>
            <person name="Kot W."/>
            <person name="Qin Y."/>
            <person name="Hansen L."/>
            <person name="Naqvi K."/>
            <person name="Rensing C."/>
        </authorList>
    </citation>
    <scope>NUCLEOTIDE SEQUENCE [LARGE SCALE GENOMIC DNA]</scope>
    <source>
        <strain evidence="1 3">59</strain>
    </source>
</reference>
<gene>
    <name evidence="1" type="ORF">AX760_01480</name>
    <name evidence="2" type="ORF">AX760_02330</name>
</gene>
<proteinExistence type="predicted"/>
<accession>A0A657LUH6</accession>
<keyword evidence="3" id="KW-1185">Reference proteome</keyword>
<protein>
    <submittedName>
        <fullName evidence="1">Uncharacterized protein</fullName>
    </submittedName>
</protein>
<evidence type="ECO:0000313" key="1">
    <source>
        <dbReference type="EMBL" id="OJF98737.1"/>
    </source>
</evidence>
<dbReference type="RefSeq" id="WP_071832377.1">
    <property type="nucleotide sequence ID" value="NZ_LSRP01000074.1"/>
</dbReference>
<dbReference type="AlphaFoldDB" id="A0A657LUH6"/>
<organism evidence="1 3">
    <name type="scientific">Pararhizobium antarcticum</name>
    <dbReference type="NCBI Taxonomy" id="1798805"/>
    <lineage>
        <taxon>Bacteria</taxon>
        <taxon>Pseudomonadati</taxon>
        <taxon>Pseudomonadota</taxon>
        <taxon>Alphaproteobacteria</taxon>
        <taxon>Hyphomicrobiales</taxon>
        <taxon>Rhizobiaceae</taxon>
        <taxon>Rhizobium/Agrobacterium group</taxon>
        <taxon>Pararhizobium</taxon>
    </lineage>
</organism>
<dbReference type="EMBL" id="LSRP01000074">
    <property type="protein sequence ID" value="OJF98875.1"/>
    <property type="molecule type" value="Genomic_DNA"/>
</dbReference>
<dbReference type="EMBL" id="LSRP01000074">
    <property type="protein sequence ID" value="OJF98737.1"/>
    <property type="molecule type" value="Genomic_DNA"/>
</dbReference>
<comment type="caution">
    <text evidence="1">The sequence shown here is derived from an EMBL/GenBank/DDBJ whole genome shotgun (WGS) entry which is preliminary data.</text>
</comment>
<evidence type="ECO:0000313" key="3">
    <source>
        <dbReference type="Proteomes" id="UP000182661"/>
    </source>
</evidence>
<dbReference type="OrthoDB" id="8398499at2"/>
<name>A0A657LUH6_9HYPH</name>